<feature type="region of interest" description="Disordered" evidence="1">
    <location>
        <begin position="1"/>
        <end position="47"/>
    </location>
</feature>
<dbReference type="SUPFAM" id="SSF74650">
    <property type="entry name" value="Galactose mutarotase-like"/>
    <property type="match status" value="1"/>
</dbReference>
<organism evidence="2 3">
    <name type="scientific">Pandoraea norimbergensis</name>
    <dbReference type="NCBI Taxonomy" id="93219"/>
    <lineage>
        <taxon>Bacteria</taxon>
        <taxon>Pseudomonadati</taxon>
        <taxon>Pseudomonadota</taxon>
        <taxon>Betaproteobacteria</taxon>
        <taxon>Burkholderiales</taxon>
        <taxon>Burkholderiaceae</taxon>
        <taxon>Pandoraea</taxon>
    </lineage>
</organism>
<dbReference type="InterPro" id="IPR014718">
    <property type="entry name" value="GH-type_carb-bd"/>
</dbReference>
<reference evidence="3" key="1">
    <citation type="submission" date="2015-12" db="EMBL/GenBank/DDBJ databases">
        <title>Complete genome sequence of Pandoraea norimbergensis DSM 11628.</title>
        <authorList>
            <person name="Ee R."/>
            <person name="Lim Y.-L."/>
            <person name="Yong D."/>
            <person name="Yin W.-F."/>
            <person name="Chan K.-G."/>
        </authorList>
    </citation>
    <scope>NUCLEOTIDE SEQUENCE [LARGE SCALE GENOMIC DNA]</scope>
    <source>
        <strain evidence="3">DSM 11628</strain>
    </source>
</reference>
<name>A0ABN4JE69_9BURK</name>
<proteinExistence type="predicted"/>
<keyword evidence="3" id="KW-1185">Reference proteome</keyword>
<sequence length="373" mass="40736">MRSTECDVDGEPLGTTTSGVSYASRVTRAANPDDRSGRAARQDAKETKEILTMHSPDADNARALATHPPGATPLTLTPGKPVRLSAGSLIAEVQPGCGGRLARLARRDTRGDLFDYLMPLGNEPFASDEWPKAGAFPMLPYTNQLRDDTLHWQGRTITAREAAVASSSLHGWGLRRAWEVVDESAHCCVLQLDSPAQPEWPWHYQAYLSISLDAQGVDMQLSLTNLSAGEMPAGLGLHPYFRWPAGARLTFEAESIWRSPSEDVRWPSEQRIHVGAIEVVSVGGGLDSKGRSTWFAEVPTEAGRFDARIDYAGGLRSATVRSDDASWLVVHSPAGRPYLCLEPSTHRVGDFDHDHVRVPHGETLNLSMRIDLA</sequence>
<dbReference type="Pfam" id="PF01263">
    <property type="entry name" value="Aldose_epim"/>
    <property type="match status" value="1"/>
</dbReference>
<evidence type="ECO:0000313" key="2">
    <source>
        <dbReference type="EMBL" id="ALS59223.1"/>
    </source>
</evidence>
<accession>A0ABN4JE69</accession>
<gene>
    <name evidence="2" type="ORF">AT302_05070</name>
</gene>
<dbReference type="Gene3D" id="2.70.98.10">
    <property type="match status" value="1"/>
</dbReference>
<protein>
    <recommendedName>
        <fullName evidence="4">Aldose epimerase</fullName>
    </recommendedName>
</protein>
<dbReference type="EMBL" id="CP013480">
    <property type="protein sequence ID" value="ALS59223.1"/>
    <property type="molecule type" value="Genomic_DNA"/>
</dbReference>
<dbReference type="InterPro" id="IPR011013">
    <property type="entry name" value="Gal_mutarotase_sf_dom"/>
</dbReference>
<dbReference type="InterPro" id="IPR008183">
    <property type="entry name" value="Aldose_1/G6P_1-epimerase"/>
</dbReference>
<evidence type="ECO:0000313" key="3">
    <source>
        <dbReference type="Proteomes" id="UP000060277"/>
    </source>
</evidence>
<evidence type="ECO:0008006" key="4">
    <source>
        <dbReference type="Google" id="ProtNLM"/>
    </source>
</evidence>
<dbReference type="Proteomes" id="UP000060277">
    <property type="component" value="Chromosome"/>
</dbReference>
<evidence type="ECO:0000256" key="1">
    <source>
        <dbReference type="SAM" id="MobiDB-lite"/>
    </source>
</evidence>
<feature type="compositionally biased region" description="Basic and acidic residues" evidence="1">
    <location>
        <begin position="31"/>
        <end position="47"/>
    </location>
</feature>
<feature type="compositionally biased region" description="Acidic residues" evidence="1">
    <location>
        <begin position="1"/>
        <end position="10"/>
    </location>
</feature>